<dbReference type="CDD" id="cd01284">
    <property type="entry name" value="Riboflavin_deaminase-reductase"/>
    <property type="match status" value="1"/>
</dbReference>
<dbReference type="InterPro" id="IPR050765">
    <property type="entry name" value="Riboflavin_Biosynth_HTPR"/>
</dbReference>
<sequence>MDETALLQQAQAAARQGSGHTYTNPVVGAVIVRDGQVLATGYHQHFGGPHAEINSLRHLPDPQLAEGATMVVTLEPCSHYGKTPPCAAKLIEVGIKRVIIGQLDPNPVVAGRGKRMLEAAGIDVTVVNDPGDLNQAYNFFYQHKRPLVTLKMALTLDGKMNQMGQQRTIITGKIAYQDSQRLRSEQQAILVGERTLLVDNPQLTIRNQSLDYPPIRVAVVNDADQLPTQLHIWDDQAPTWILSRQPSQREWPANVRVITDSEWQPVTIVNFMAQQGVQSLLVEGGSTVQSRFLTAALVDRLVVYRAPIVLGNGLAAFNEYQGNPVAFELVQERQLGQDWRVDLRRK</sequence>
<comment type="similarity">
    <text evidence="4 11">In the N-terminal section; belongs to the cytidine and deoxycytidylate deaminase family.</text>
</comment>
<feature type="binding site" evidence="14">
    <location>
        <position position="50"/>
    </location>
    <ligand>
        <name>Zn(2+)</name>
        <dbReference type="ChEBI" id="CHEBI:29105"/>
        <note>catalytic</note>
    </ligand>
</feature>
<feature type="domain" description="CMP/dCMP-type deaminase" evidence="15">
    <location>
        <begin position="1"/>
        <end position="125"/>
    </location>
</feature>
<keyword evidence="11 14" id="KW-0479">Metal-binding</keyword>
<comment type="pathway">
    <text evidence="3 11">Cofactor biosynthesis; riboflavin biosynthesis; 5-amino-6-(D-ribitylamino)uracil from GTP: step 3/4.</text>
</comment>
<dbReference type="NCBIfam" id="TIGR00326">
    <property type="entry name" value="eubact_ribD"/>
    <property type="match status" value="1"/>
</dbReference>
<keyword evidence="8" id="KW-0511">Multifunctional enzyme</keyword>
<keyword evidence="17" id="KW-1185">Reference proteome</keyword>
<evidence type="ECO:0000256" key="8">
    <source>
        <dbReference type="ARBA" id="ARBA00023268"/>
    </source>
</evidence>
<evidence type="ECO:0000313" key="17">
    <source>
        <dbReference type="Proteomes" id="UP001055911"/>
    </source>
</evidence>
<dbReference type="InterPro" id="IPR002734">
    <property type="entry name" value="RibDG_C"/>
</dbReference>
<keyword evidence="7 11" id="KW-0560">Oxidoreductase</keyword>
<evidence type="ECO:0000256" key="11">
    <source>
        <dbReference type="PIRNR" id="PIRNR006769"/>
    </source>
</evidence>
<evidence type="ECO:0000259" key="15">
    <source>
        <dbReference type="PROSITE" id="PS51747"/>
    </source>
</evidence>
<feature type="active site" description="Proton donor" evidence="12">
    <location>
        <position position="52"/>
    </location>
</feature>
<comment type="catalytic activity">
    <reaction evidence="9 11">
        <text>5-amino-6-(5-phospho-D-ribitylamino)uracil + NADP(+) = 5-amino-6-(5-phospho-D-ribosylamino)uracil + NADPH + H(+)</text>
        <dbReference type="Rhea" id="RHEA:17845"/>
        <dbReference type="ChEBI" id="CHEBI:15378"/>
        <dbReference type="ChEBI" id="CHEBI:57783"/>
        <dbReference type="ChEBI" id="CHEBI:58349"/>
        <dbReference type="ChEBI" id="CHEBI:58421"/>
        <dbReference type="ChEBI" id="CHEBI:58453"/>
        <dbReference type="EC" id="1.1.1.193"/>
    </reaction>
</comment>
<feature type="binding site" evidence="14">
    <location>
        <position position="77"/>
    </location>
    <ligand>
        <name>Zn(2+)</name>
        <dbReference type="ChEBI" id="CHEBI:29105"/>
        <note>catalytic</note>
    </ligand>
</feature>
<organism evidence="16 17">
    <name type="scientific">Fructilactobacillus cliffordii</name>
    <dbReference type="NCBI Taxonomy" id="2940299"/>
    <lineage>
        <taxon>Bacteria</taxon>
        <taxon>Bacillati</taxon>
        <taxon>Bacillota</taxon>
        <taxon>Bacilli</taxon>
        <taxon>Lactobacillales</taxon>
        <taxon>Lactobacillaceae</taxon>
        <taxon>Fructilactobacillus</taxon>
    </lineage>
</organism>
<comment type="function">
    <text evidence="1 11">Converts 2,5-diamino-6-(ribosylamino)-4(3h)-pyrimidinone 5'-phosphate into 5-amino-6-(ribosylamino)-2,4(1h,3h)-pyrimidinedione 5'-phosphate.</text>
</comment>
<evidence type="ECO:0000256" key="5">
    <source>
        <dbReference type="ARBA" id="ARBA00007417"/>
    </source>
</evidence>
<dbReference type="GO" id="GO:0046872">
    <property type="term" value="F:metal ion binding"/>
    <property type="evidence" value="ECO:0007669"/>
    <property type="project" value="UniProtKB-KW"/>
</dbReference>
<protein>
    <recommendedName>
        <fullName evidence="11">Riboflavin biosynthesis protein RibD</fullName>
    </recommendedName>
    <domain>
        <recommendedName>
            <fullName evidence="11">Diaminohydroxyphosphoribosylaminopyrimidine deaminase</fullName>
            <shortName evidence="11">DRAP deaminase</shortName>
            <ecNumber evidence="11">3.5.4.26</ecNumber>
        </recommendedName>
        <alternativeName>
            <fullName evidence="11">Riboflavin-specific deaminase</fullName>
        </alternativeName>
    </domain>
    <domain>
        <recommendedName>
            <fullName evidence="11">5-amino-6-(5-phosphoribosylamino)uracil reductase</fullName>
            <ecNumber evidence="11">1.1.1.193</ecNumber>
        </recommendedName>
        <alternativeName>
            <fullName evidence="11">HTP reductase</fullName>
        </alternativeName>
    </domain>
</protein>
<comment type="catalytic activity">
    <reaction evidence="10 11">
        <text>2,5-diamino-6-hydroxy-4-(5-phosphoribosylamino)-pyrimidine + H2O + H(+) = 5-amino-6-(5-phospho-D-ribosylamino)uracil + NH4(+)</text>
        <dbReference type="Rhea" id="RHEA:21868"/>
        <dbReference type="ChEBI" id="CHEBI:15377"/>
        <dbReference type="ChEBI" id="CHEBI:15378"/>
        <dbReference type="ChEBI" id="CHEBI:28938"/>
        <dbReference type="ChEBI" id="CHEBI:58453"/>
        <dbReference type="ChEBI" id="CHEBI:58614"/>
        <dbReference type="EC" id="3.5.4.26"/>
    </reaction>
</comment>
<dbReference type="InterPro" id="IPR002125">
    <property type="entry name" value="CMP_dCMP_dom"/>
</dbReference>
<evidence type="ECO:0000256" key="9">
    <source>
        <dbReference type="ARBA" id="ARBA00049861"/>
    </source>
</evidence>
<evidence type="ECO:0000256" key="3">
    <source>
        <dbReference type="ARBA" id="ARBA00004910"/>
    </source>
</evidence>
<feature type="binding site" evidence="13">
    <location>
        <position position="183"/>
    </location>
    <ligand>
        <name>substrate</name>
    </ligand>
</feature>
<dbReference type="PROSITE" id="PS51747">
    <property type="entry name" value="CYT_DCMP_DEAMINASES_2"/>
    <property type="match status" value="1"/>
</dbReference>
<feature type="binding site" evidence="13">
    <location>
        <position position="206"/>
    </location>
    <ligand>
        <name>substrate</name>
    </ligand>
</feature>
<dbReference type="Gene3D" id="3.40.140.10">
    <property type="entry name" value="Cytidine Deaminase, domain 2"/>
    <property type="match status" value="1"/>
</dbReference>
<evidence type="ECO:0000256" key="1">
    <source>
        <dbReference type="ARBA" id="ARBA00002151"/>
    </source>
</evidence>
<dbReference type="PIRSF" id="PIRSF006769">
    <property type="entry name" value="RibD"/>
    <property type="match status" value="1"/>
</dbReference>
<proteinExistence type="inferred from homology"/>
<feature type="binding site" evidence="13">
    <location>
        <position position="203"/>
    </location>
    <ligand>
        <name>substrate</name>
    </ligand>
</feature>
<dbReference type="EMBL" id="CP097119">
    <property type="protein sequence ID" value="USS89863.1"/>
    <property type="molecule type" value="Genomic_DNA"/>
</dbReference>
<keyword evidence="11 14" id="KW-0862">Zinc</keyword>
<dbReference type="PANTHER" id="PTHR38011">
    <property type="entry name" value="DIHYDROFOLATE REDUCTASE FAMILY PROTEIN (AFU_ORTHOLOGUE AFUA_8G06820)"/>
    <property type="match status" value="1"/>
</dbReference>
<evidence type="ECO:0000256" key="12">
    <source>
        <dbReference type="PIRSR" id="PIRSR006769-1"/>
    </source>
</evidence>
<dbReference type="SUPFAM" id="SSF53927">
    <property type="entry name" value="Cytidine deaminase-like"/>
    <property type="match status" value="1"/>
</dbReference>
<comment type="cofactor">
    <cofactor evidence="11 14">
        <name>Zn(2+)</name>
        <dbReference type="ChEBI" id="CHEBI:29105"/>
    </cofactor>
    <text evidence="11 14">Binds 1 zinc ion.</text>
</comment>
<feature type="binding site" evidence="13">
    <location>
        <position position="153"/>
    </location>
    <ligand>
        <name>NADP(+)</name>
        <dbReference type="ChEBI" id="CHEBI:58349"/>
    </ligand>
</feature>
<evidence type="ECO:0000256" key="2">
    <source>
        <dbReference type="ARBA" id="ARBA00004882"/>
    </source>
</evidence>
<reference evidence="16" key="1">
    <citation type="submission" date="2022-05" db="EMBL/GenBank/DDBJ databases">
        <authorList>
            <person name="Oliphant S.A."/>
            <person name="Watson-Haigh N.S."/>
            <person name="Sumby K.M."/>
            <person name="Gardner J.M."/>
            <person name="Jiranek V."/>
        </authorList>
    </citation>
    <scope>NUCLEOTIDE SEQUENCE</scope>
    <source>
        <strain evidence="16">KI4_B1</strain>
    </source>
</reference>
<evidence type="ECO:0000256" key="6">
    <source>
        <dbReference type="ARBA" id="ARBA00022857"/>
    </source>
</evidence>
<keyword evidence="6 11" id="KW-0521">NADP</keyword>
<evidence type="ECO:0000256" key="10">
    <source>
        <dbReference type="ARBA" id="ARBA00049886"/>
    </source>
</evidence>
<feature type="binding site" evidence="13">
    <location>
        <position position="199"/>
    </location>
    <ligand>
        <name>NADP(+)</name>
        <dbReference type="ChEBI" id="CHEBI:58349"/>
    </ligand>
</feature>
<dbReference type="InterPro" id="IPR004794">
    <property type="entry name" value="Eubact_RibD"/>
</dbReference>
<feature type="binding site" evidence="13">
    <location>
        <position position="283"/>
    </location>
    <ligand>
        <name>substrate</name>
    </ligand>
</feature>
<dbReference type="SUPFAM" id="SSF53597">
    <property type="entry name" value="Dihydrofolate reductase-like"/>
    <property type="match status" value="1"/>
</dbReference>
<keyword evidence="11 16" id="KW-0378">Hydrolase</keyword>
<dbReference type="PANTHER" id="PTHR38011:SF7">
    <property type="entry name" value="2,5-DIAMINO-6-RIBOSYLAMINO-4(3H)-PYRIMIDINONE 5'-PHOSPHATE REDUCTASE"/>
    <property type="match status" value="1"/>
</dbReference>
<dbReference type="EC" id="3.5.4.26" evidence="11"/>
<dbReference type="Gene3D" id="3.40.430.10">
    <property type="entry name" value="Dihydrofolate Reductase, subunit A"/>
    <property type="match status" value="1"/>
</dbReference>
<feature type="binding site" evidence="13">
    <location>
        <position position="195"/>
    </location>
    <ligand>
        <name>NADP(+)</name>
        <dbReference type="ChEBI" id="CHEBI:58349"/>
    </ligand>
</feature>
<dbReference type="InterPro" id="IPR016193">
    <property type="entry name" value="Cytidine_deaminase-like"/>
</dbReference>
<dbReference type="Proteomes" id="UP001055911">
    <property type="component" value="Chromosome"/>
</dbReference>
<dbReference type="Pfam" id="PF00383">
    <property type="entry name" value="dCMP_cyt_deam_1"/>
    <property type="match status" value="1"/>
</dbReference>
<evidence type="ECO:0000256" key="14">
    <source>
        <dbReference type="PIRSR" id="PIRSR006769-3"/>
    </source>
</evidence>
<name>A0A9Q8ZUA6_9LACO</name>
<evidence type="ECO:0000313" key="16">
    <source>
        <dbReference type="EMBL" id="USS89863.1"/>
    </source>
</evidence>
<evidence type="ECO:0000256" key="7">
    <source>
        <dbReference type="ARBA" id="ARBA00023002"/>
    </source>
</evidence>
<dbReference type="GO" id="GO:0008703">
    <property type="term" value="F:5-amino-6-(5-phosphoribosylamino)uracil reductase activity"/>
    <property type="evidence" value="ECO:0007669"/>
    <property type="project" value="UniProtKB-EC"/>
</dbReference>
<comment type="pathway">
    <text evidence="2 11">Cofactor biosynthesis; riboflavin biosynthesis; 5-amino-6-(D-ribitylamino)uracil from GTP: step 2/4.</text>
</comment>
<dbReference type="InterPro" id="IPR024072">
    <property type="entry name" value="DHFR-like_dom_sf"/>
</dbReference>
<dbReference type="EC" id="1.1.1.193" evidence="11"/>
<dbReference type="RefSeq" id="WP_252767409.1">
    <property type="nucleotide sequence ID" value="NZ_CP097119.1"/>
</dbReference>
<evidence type="ECO:0000256" key="4">
    <source>
        <dbReference type="ARBA" id="ARBA00005259"/>
    </source>
</evidence>
<dbReference type="GO" id="GO:0009231">
    <property type="term" value="P:riboflavin biosynthetic process"/>
    <property type="evidence" value="ECO:0007669"/>
    <property type="project" value="UniProtKB-KW"/>
</dbReference>
<gene>
    <name evidence="16" type="primary">ribD</name>
    <name evidence="16" type="ORF">M3M40_03580</name>
</gene>
<accession>A0A9Q8ZUA6</accession>
<dbReference type="GO" id="GO:0008835">
    <property type="term" value="F:diaminohydroxyphosphoribosylaminopyrimidine deaminase activity"/>
    <property type="evidence" value="ECO:0007669"/>
    <property type="project" value="UniProtKB-EC"/>
</dbReference>
<dbReference type="AlphaFoldDB" id="A0A9Q8ZUA6"/>
<comment type="similarity">
    <text evidence="5 11">In the C-terminal section; belongs to the HTP reductase family.</text>
</comment>
<feature type="binding site" evidence="14">
    <location>
        <position position="86"/>
    </location>
    <ligand>
        <name>Zn(2+)</name>
        <dbReference type="ChEBI" id="CHEBI:29105"/>
        <note>catalytic</note>
    </ligand>
</feature>
<dbReference type="Pfam" id="PF01872">
    <property type="entry name" value="RibD_C"/>
    <property type="match status" value="1"/>
</dbReference>
<evidence type="ECO:0000256" key="13">
    <source>
        <dbReference type="PIRSR" id="PIRSR006769-2"/>
    </source>
</evidence>
<keyword evidence="11" id="KW-0686">Riboflavin biosynthesis</keyword>